<dbReference type="InterPro" id="IPR013221">
    <property type="entry name" value="Mur_ligase_cen"/>
</dbReference>
<dbReference type="GO" id="GO:0005524">
    <property type="term" value="F:ATP binding"/>
    <property type="evidence" value="ECO:0007669"/>
    <property type="project" value="UniProtKB-UniRule"/>
</dbReference>
<dbReference type="Proteomes" id="UP000177369">
    <property type="component" value="Unassembled WGS sequence"/>
</dbReference>
<evidence type="ECO:0000313" key="12">
    <source>
        <dbReference type="Proteomes" id="UP000177369"/>
    </source>
</evidence>
<sequence length="451" mass="50029">MISSKNVAIFGFGKEGVAAANYLGVKNKIHIFEDKQQSDINKSFFRGLKIKDAQFYFSGQKPNNAKLDLLIRSPGVKLNHRHIKYFLKMGAKLTSPTNIFFVSAPCIIIGVTGTKGKGTTSTLIYKILKAQNDNIYLAGNIGTPALEILPKLNKDSIAILELSSFQLIDLKYSPHIAVVLMITSEHLDWHISQNEYAKAKESIVAYQSNQDFAVINQDFTKSKKLSSLTKAKVIYFSTEHKTNGVYISNGEIFSNIQANEPLITTAEILLQGNHNLQNICAAVSVAKILGSKNETIKTVLKSFKGLKHRLQLVKEIRGTKFYNDSYSTTPETAIAAIDAFNSLKILILGGSSKKSDFTNLSKKIIADKKIKTIILIGEESSRIEKSLDATGNFKGRIIRGLTNMKQIVKKALDISTKDNIVIFSPGCASFDMFANYEDRGQQFIDEVLKIR</sequence>
<dbReference type="AlphaFoldDB" id="A0A1F5G7U6"/>
<evidence type="ECO:0000256" key="5">
    <source>
        <dbReference type="ARBA" id="ARBA00022741"/>
    </source>
</evidence>
<comment type="similarity">
    <text evidence="7">Belongs to the MurCDEF family.</text>
</comment>
<dbReference type="SUPFAM" id="SSF53623">
    <property type="entry name" value="MurD-like peptide ligases, catalytic domain"/>
    <property type="match status" value="1"/>
</dbReference>
<evidence type="ECO:0000256" key="4">
    <source>
        <dbReference type="ARBA" id="ARBA00022598"/>
    </source>
</evidence>
<keyword evidence="7 8" id="KW-0573">Peptidoglycan synthesis</keyword>
<dbReference type="InterPro" id="IPR036615">
    <property type="entry name" value="Mur_ligase_C_dom_sf"/>
</dbReference>
<dbReference type="STRING" id="1797714.A3D04_03235"/>
<dbReference type="PANTHER" id="PTHR43692">
    <property type="entry name" value="UDP-N-ACETYLMURAMOYLALANINE--D-GLUTAMATE LIGASE"/>
    <property type="match status" value="1"/>
</dbReference>
<evidence type="ECO:0000256" key="6">
    <source>
        <dbReference type="ARBA" id="ARBA00022840"/>
    </source>
</evidence>
<dbReference type="InterPro" id="IPR036565">
    <property type="entry name" value="Mur-like_cat_sf"/>
</dbReference>
<dbReference type="GO" id="GO:0071555">
    <property type="term" value="P:cell wall organization"/>
    <property type="evidence" value="ECO:0007669"/>
    <property type="project" value="UniProtKB-KW"/>
</dbReference>
<dbReference type="Gene3D" id="3.90.190.20">
    <property type="entry name" value="Mur ligase, C-terminal domain"/>
    <property type="match status" value="1"/>
</dbReference>
<dbReference type="UniPathway" id="UPA00219"/>
<evidence type="ECO:0000256" key="7">
    <source>
        <dbReference type="HAMAP-Rule" id="MF_00639"/>
    </source>
</evidence>
<comment type="pathway">
    <text evidence="2 7 8">Cell wall biogenesis; peptidoglycan biosynthesis.</text>
</comment>
<keyword evidence="7 8" id="KW-0131">Cell cycle</keyword>
<dbReference type="Gene3D" id="3.40.1190.10">
    <property type="entry name" value="Mur-like, catalytic domain"/>
    <property type="match status" value="1"/>
</dbReference>
<keyword evidence="6 7" id="KW-0067">ATP-binding</keyword>
<dbReference type="HAMAP" id="MF_00639">
    <property type="entry name" value="MurD"/>
    <property type="match status" value="1"/>
</dbReference>
<evidence type="ECO:0000259" key="9">
    <source>
        <dbReference type="Pfam" id="PF02875"/>
    </source>
</evidence>
<evidence type="ECO:0000256" key="1">
    <source>
        <dbReference type="ARBA" id="ARBA00004496"/>
    </source>
</evidence>
<accession>A0A1F5G7U6</accession>
<dbReference type="GO" id="GO:0008360">
    <property type="term" value="P:regulation of cell shape"/>
    <property type="evidence" value="ECO:0007669"/>
    <property type="project" value="UniProtKB-KW"/>
</dbReference>
<keyword evidence="3 7" id="KW-0963">Cytoplasm</keyword>
<dbReference type="Pfam" id="PF02875">
    <property type="entry name" value="Mur_ligase_C"/>
    <property type="match status" value="1"/>
</dbReference>
<proteinExistence type="inferred from homology"/>
<dbReference type="GO" id="GO:0005737">
    <property type="term" value="C:cytoplasm"/>
    <property type="evidence" value="ECO:0007669"/>
    <property type="project" value="UniProtKB-SubCell"/>
</dbReference>
<evidence type="ECO:0000313" key="11">
    <source>
        <dbReference type="EMBL" id="OGD87936.1"/>
    </source>
</evidence>
<dbReference type="GO" id="GO:0051301">
    <property type="term" value="P:cell division"/>
    <property type="evidence" value="ECO:0007669"/>
    <property type="project" value="UniProtKB-KW"/>
</dbReference>
<feature type="domain" description="Mur ligase central" evidence="10">
    <location>
        <begin position="111"/>
        <end position="286"/>
    </location>
</feature>
<evidence type="ECO:0000256" key="2">
    <source>
        <dbReference type="ARBA" id="ARBA00004752"/>
    </source>
</evidence>
<reference evidence="11 12" key="1">
    <citation type="journal article" date="2016" name="Nat. Commun.">
        <title>Thousands of microbial genomes shed light on interconnected biogeochemical processes in an aquifer system.</title>
        <authorList>
            <person name="Anantharaman K."/>
            <person name="Brown C.T."/>
            <person name="Hug L.A."/>
            <person name="Sharon I."/>
            <person name="Castelle C.J."/>
            <person name="Probst A.J."/>
            <person name="Thomas B.C."/>
            <person name="Singh A."/>
            <person name="Wilkins M.J."/>
            <person name="Karaoz U."/>
            <person name="Brodie E.L."/>
            <person name="Williams K.H."/>
            <person name="Hubbard S.S."/>
            <person name="Banfield J.F."/>
        </authorList>
    </citation>
    <scope>NUCLEOTIDE SEQUENCE [LARGE SCALE GENOMIC DNA]</scope>
</reference>
<feature type="domain" description="Mur ligase C-terminal" evidence="9">
    <location>
        <begin position="308"/>
        <end position="425"/>
    </location>
</feature>
<comment type="subcellular location">
    <subcellularLocation>
        <location evidence="1 7 8">Cytoplasm</location>
    </subcellularLocation>
</comment>
<keyword evidence="4 7" id="KW-0436">Ligase</keyword>
<comment type="catalytic activity">
    <reaction evidence="7 8">
        <text>UDP-N-acetyl-alpha-D-muramoyl-L-alanine + D-glutamate + ATP = UDP-N-acetyl-alpha-D-muramoyl-L-alanyl-D-glutamate + ADP + phosphate + H(+)</text>
        <dbReference type="Rhea" id="RHEA:16429"/>
        <dbReference type="ChEBI" id="CHEBI:15378"/>
        <dbReference type="ChEBI" id="CHEBI:29986"/>
        <dbReference type="ChEBI" id="CHEBI:30616"/>
        <dbReference type="ChEBI" id="CHEBI:43474"/>
        <dbReference type="ChEBI" id="CHEBI:83898"/>
        <dbReference type="ChEBI" id="CHEBI:83900"/>
        <dbReference type="ChEBI" id="CHEBI:456216"/>
        <dbReference type="EC" id="6.3.2.9"/>
    </reaction>
</comment>
<dbReference type="PANTHER" id="PTHR43692:SF1">
    <property type="entry name" value="UDP-N-ACETYLMURAMOYLALANINE--D-GLUTAMATE LIGASE"/>
    <property type="match status" value="1"/>
</dbReference>
<keyword evidence="7 8" id="KW-0133">Cell shape</keyword>
<gene>
    <name evidence="7" type="primary">murD</name>
    <name evidence="11" type="ORF">A3D04_03235</name>
</gene>
<dbReference type="NCBIfam" id="TIGR01087">
    <property type="entry name" value="murD"/>
    <property type="match status" value="1"/>
</dbReference>
<keyword evidence="7 8" id="KW-0132">Cell division</keyword>
<dbReference type="InterPro" id="IPR005762">
    <property type="entry name" value="MurD"/>
</dbReference>
<dbReference type="EMBL" id="MFBD01000041">
    <property type="protein sequence ID" value="OGD87936.1"/>
    <property type="molecule type" value="Genomic_DNA"/>
</dbReference>
<protein>
    <recommendedName>
        <fullName evidence="7 8">UDP-N-acetylmuramoylalanine--D-glutamate ligase</fullName>
        <ecNumber evidence="7 8">6.3.2.9</ecNumber>
    </recommendedName>
    <alternativeName>
        <fullName evidence="7">D-glutamic acid-adding enzyme</fullName>
    </alternativeName>
    <alternativeName>
        <fullName evidence="7">UDP-N-acetylmuramoyl-L-alanyl-D-glutamate synthetase</fullName>
    </alternativeName>
</protein>
<keyword evidence="7 8" id="KW-0961">Cell wall biogenesis/degradation</keyword>
<evidence type="ECO:0000256" key="8">
    <source>
        <dbReference type="RuleBase" id="RU003664"/>
    </source>
</evidence>
<dbReference type="SUPFAM" id="SSF53244">
    <property type="entry name" value="MurD-like peptide ligases, peptide-binding domain"/>
    <property type="match status" value="1"/>
</dbReference>
<dbReference type="Gene3D" id="3.40.50.720">
    <property type="entry name" value="NAD(P)-binding Rossmann-like Domain"/>
    <property type="match status" value="1"/>
</dbReference>
<organism evidence="11 12">
    <name type="scientific">Candidatus Curtissbacteria bacterium RIFCSPHIGHO2_02_FULL_40_16b</name>
    <dbReference type="NCBI Taxonomy" id="1797714"/>
    <lineage>
        <taxon>Bacteria</taxon>
        <taxon>Candidatus Curtissiibacteriota</taxon>
    </lineage>
</organism>
<dbReference type="GO" id="GO:0008764">
    <property type="term" value="F:UDP-N-acetylmuramoylalanine-D-glutamate ligase activity"/>
    <property type="evidence" value="ECO:0007669"/>
    <property type="project" value="UniProtKB-UniRule"/>
</dbReference>
<dbReference type="InterPro" id="IPR004101">
    <property type="entry name" value="Mur_ligase_C"/>
</dbReference>
<evidence type="ECO:0000259" key="10">
    <source>
        <dbReference type="Pfam" id="PF08245"/>
    </source>
</evidence>
<dbReference type="Pfam" id="PF08245">
    <property type="entry name" value="Mur_ligase_M"/>
    <property type="match status" value="1"/>
</dbReference>
<name>A0A1F5G7U6_9BACT</name>
<evidence type="ECO:0000256" key="3">
    <source>
        <dbReference type="ARBA" id="ARBA00022490"/>
    </source>
</evidence>
<comment type="function">
    <text evidence="7 8">Cell wall formation. Catalyzes the addition of glutamate to the nucleotide precursor UDP-N-acetylmuramoyl-L-alanine (UMA).</text>
</comment>
<keyword evidence="5 7" id="KW-0547">Nucleotide-binding</keyword>
<dbReference type="EC" id="6.3.2.9" evidence="7 8"/>
<comment type="caution">
    <text evidence="11">The sequence shown here is derived from an EMBL/GenBank/DDBJ whole genome shotgun (WGS) entry which is preliminary data.</text>
</comment>
<dbReference type="GO" id="GO:0009252">
    <property type="term" value="P:peptidoglycan biosynthetic process"/>
    <property type="evidence" value="ECO:0007669"/>
    <property type="project" value="UniProtKB-UniRule"/>
</dbReference>
<feature type="binding site" evidence="7">
    <location>
        <begin position="113"/>
        <end position="119"/>
    </location>
    <ligand>
        <name>ATP</name>
        <dbReference type="ChEBI" id="CHEBI:30616"/>
    </ligand>
</feature>